<name>A0AA88L6K5_ARTSF</name>
<comment type="pathway">
    <text evidence="2 11">Glycolipid biosynthesis; glycosylphosphatidylinositol-anchor biosynthesis.</text>
</comment>
<evidence type="ECO:0000256" key="2">
    <source>
        <dbReference type="ARBA" id="ARBA00004687"/>
    </source>
</evidence>
<evidence type="ECO:0000256" key="12">
    <source>
        <dbReference type="SAM" id="SignalP"/>
    </source>
</evidence>
<evidence type="ECO:0000256" key="6">
    <source>
        <dbReference type="ARBA" id="ARBA00022679"/>
    </source>
</evidence>
<proteinExistence type="inferred from homology"/>
<gene>
    <name evidence="13" type="ORF">QYM36_006046</name>
</gene>
<keyword evidence="14" id="KW-1185">Reference proteome</keyword>
<accession>A0AA88L6K5</accession>
<evidence type="ECO:0000313" key="14">
    <source>
        <dbReference type="Proteomes" id="UP001187531"/>
    </source>
</evidence>
<dbReference type="InterPro" id="IPR007315">
    <property type="entry name" value="PIG-V/Gpi18"/>
</dbReference>
<keyword evidence="9 11" id="KW-1133">Transmembrane helix</keyword>
<feature type="transmembrane region" description="Helical" evidence="11">
    <location>
        <begin position="212"/>
        <end position="239"/>
    </location>
</feature>
<comment type="subcellular location">
    <subcellularLocation>
        <location evidence="1 11">Endoplasmic reticulum membrane</location>
        <topology evidence="1 11">Multi-pass membrane protein</topology>
    </subcellularLocation>
</comment>
<keyword evidence="8 11" id="KW-0256">Endoplasmic reticulum</keyword>
<evidence type="ECO:0000256" key="3">
    <source>
        <dbReference type="ARBA" id="ARBA00008698"/>
    </source>
</evidence>
<feature type="transmembrane region" description="Helical" evidence="11">
    <location>
        <begin position="352"/>
        <end position="372"/>
    </location>
</feature>
<keyword evidence="10 11" id="KW-0472">Membrane</keyword>
<keyword evidence="6 11" id="KW-0808">Transferase</keyword>
<evidence type="ECO:0000256" key="9">
    <source>
        <dbReference type="ARBA" id="ARBA00022989"/>
    </source>
</evidence>
<keyword evidence="5 11" id="KW-0328">Glycosyltransferase</keyword>
<sequence>MNFKLIARVNLIFVALILLPCFFPSHDPDVFRAPCENNKTSQLLIGITRWDAEYFRSIGKHGYVYENQLAFFPLFPLALNLSANILYFFLFGYINFSTCIIFVGLIVNLSFHVITTIILHKLTDLTFHDKKFTTRAVIFYVFSPAKIFFISLYSESLFCFFTFSGLYYLKNNKPFKATLLFSLSAATRSNGILNIGYILYYHLNKIYLIEKFHEIVGCILQILLEVCLIVLPFIAYLWYGYYLFCEKASLPSDCILEYGIMRNYNVRGMFKPDWCSSYIPNFYGHIQRYHWNVGFLRYYEVKQVPNFLLAFPVILLVMIFAATFFNGRRDLIFNLGLKGSDGNGPAGLIRSFYPFVVHGVFLCVFGLLFMHVQVTTRMVASSSPLLYWIGAWICKTYAINRNFNFDDVFIFFANTSVPYIEKATKLFFVGYSIIGCVAFSLYLPWT</sequence>
<dbReference type="AlphaFoldDB" id="A0AA88L6K5"/>
<evidence type="ECO:0000256" key="11">
    <source>
        <dbReference type="RuleBase" id="RU363112"/>
    </source>
</evidence>
<comment type="function">
    <text evidence="11">Mannosyltransferase involved in glycosylphosphatidylinositol-anchor biosynthesis.</text>
</comment>
<dbReference type="GO" id="GO:0031501">
    <property type="term" value="C:mannosyltransferase complex"/>
    <property type="evidence" value="ECO:0007669"/>
    <property type="project" value="TreeGrafter"/>
</dbReference>
<comment type="caution">
    <text evidence="13">The sequence shown here is derived from an EMBL/GenBank/DDBJ whole genome shotgun (WGS) entry which is preliminary data.</text>
</comment>
<evidence type="ECO:0000256" key="10">
    <source>
        <dbReference type="ARBA" id="ARBA00023136"/>
    </source>
</evidence>
<keyword evidence="12" id="KW-0732">Signal</keyword>
<dbReference type="GO" id="GO:0005789">
    <property type="term" value="C:endoplasmic reticulum membrane"/>
    <property type="evidence" value="ECO:0007669"/>
    <property type="project" value="UniProtKB-SubCell"/>
</dbReference>
<feature type="transmembrane region" description="Helical" evidence="11">
    <location>
        <begin position="70"/>
        <end position="92"/>
    </location>
</feature>
<dbReference type="GO" id="GO:0000009">
    <property type="term" value="F:alpha-1,6-mannosyltransferase activity"/>
    <property type="evidence" value="ECO:0007669"/>
    <property type="project" value="InterPro"/>
</dbReference>
<dbReference type="Proteomes" id="UP001187531">
    <property type="component" value="Unassembled WGS sequence"/>
</dbReference>
<organism evidence="13 14">
    <name type="scientific">Artemia franciscana</name>
    <name type="common">Brine shrimp</name>
    <name type="synonym">Artemia sanfranciscana</name>
    <dbReference type="NCBI Taxonomy" id="6661"/>
    <lineage>
        <taxon>Eukaryota</taxon>
        <taxon>Metazoa</taxon>
        <taxon>Ecdysozoa</taxon>
        <taxon>Arthropoda</taxon>
        <taxon>Crustacea</taxon>
        <taxon>Branchiopoda</taxon>
        <taxon>Anostraca</taxon>
        <taxon>Artemiidae</taxon>
        <taxon>Artemia</taxon>
    </lineage>
</organism>
<feature type="chain" id="PRO_5041695910" description="GPI mannosyltransferase 2" evidence="12">
    <location>
        <begin position="29"/>
        <end position="446"/>
    </location>
</feature>
<dbReference type="GO" id="GO:0006506">
    <property type="term" value="P:GPI anchor biosynthetic process"/>
    <property type="evidence" value="ECO:0007669"/>
    <property type="project" value="UniProtKB-KW"/>
</dbReference>
<evidence type="ECO:0000256" key="7">
    <source>
        <dbReference type="ARBA" id="ARBA00022692"/>
    </source>
</evidence>
<feature type="transmembrane region" description="Helical" evidence="11">
    <location>
        <begin position="307"/>
        <end position="325"/>
    </location>
</feature>
<dbReference type="PANTHER" id="PTHR12468">
    <property type="entry name" value="GPI MANNOSYLTRANSFERASE 2"/>
    <property type="match status" value="1"/>
</dbReference>
<dbReference type="EC" id="2.4.1.-" evidence="11"/>
<feature type="transmembrane region" description="Helical" evidence="11">
    <location>
        <begin position="139"/>
        <end position="167"/>
    </location>
</feature>
<feature type="transmembrane region" description="Helical" evidence="11">
    <location>
        <begin position="179"/>
        <end position="200"/>
    </location>
</feature>
<keyword evidence="7 11" id="KW-0812">Transmembrane</keyword>
<protein>
    <recommendedName>
        <fullName evidence="11">GPI mannosyltransferase 2</fullName>
        <ecNumber evidence="11">2.4.1.-</ecNumber>
    </recommendedName>
</protein>
<evidence type="ECO:0000256" key="1">
    <source>
        <dbReference type="ARBA" id="ARBA00004477"/>
    </source>
</evidence>
<dbReference type="EMBL" id="JAVRJZ010000009">
    <property type="protein sequence ID" value="KAK2718902.1"/>
    <property type="molecule type" value="Genomic_DNA"/>
</dbReference>
<dbReference type="Pfam" id="PF04188">
    <property type="entry name" value="Mannosyl_trans2"/>
    <property type="match status" value="1"/>
</dbReference>
<keyword evidence="4 11" id="KW-0337">GPI-anchor biosynthesis</keyword>
<evidence type="ECO:0000256" key="4">
    <source>
        <dbReference type="ARBA" id="ARBA00022502"/>
    </source>
</evidence>
<feature type="transmembrane region" description="Helical" evidence="11">
    <location>
        <begin position="99"/>
        <end position="119"/>
    </location>
</feature>
<dbReference type="GO" id="GO:0004376">
    <property type="term" value="F:GPI mannosyltransferase activity"/>
    <property type="evidence" value="ECO:0007669"/>
    <property type="project" value="InterPro"/>
</dbReference>
<feature type="transmembrane region" description="Helical" evidence="11">
    <location>
        <begin position="426"/>
        <end position="445"/>
    </location>
</feature>
<dbReference type="PANTHER" id="PTHR12468:SF2">
    <property type="entry name" value="GPI MANNOSYLTRANSFERASE 2"/>
    <property type="match status" value="1"/>
</dbReference>
<evidence type="ECO:0000313" key="13">
    <source>
        <dbReference type="EMBL" id="KAK2718902.1"/>
    </source>
</evidence>
<reference evidence="13" key="1">
    <citation type="submission" date="2023-07" db="EMBL/GenBank/DDBJ databases">
        <title>Chromosome-level genome assembly of Artemia franciscana.</title>
        <authorList>
            <person name="Jo E."/>
        </authorList>
    </citation>
    <scope>NUCLEOTIDE SEQUENCE</scope>
    <source>
        <tissue evidence="13">Whole body</tissue>
    </source>
</reference>
<comment type="similarity">
    <text evidence="3 11">Belongs to the PIGV family.</text>
</comment>
<evidence type="ECO:0000256" key="8">
    <source>
        <dbReference type="ARBA" id="ARBA00022824"/>
    </source>
</evidence>
<evidence type="ECO:0000256" key="5">
    <source>
        <dbReference type="ARBA" id="ARBA00022676"/>
    </source>
</evidence>
<feature type="signal peptide" evidence="12">
    <location>
        <begin position="1"/>
        <end position="28"/>
    </location>
</feature>